<dbReference type="EMBL" id="QFDM01000001">
    <property type="protein sequence ID" value="MCM2465206.1"/>
    <property type="molecule type" value="Genomic_DNA"/>
</dbReference>
<accession>A0ABD4TA25</accession>
<name>A0ABD4TA25_9EURY</name>
<evidence type="ECO:0000313" key="3">
    <source>
        <dbReference type="Proteomes" id="UP001523230"/>
    </source>
</evidence>
<organism evidence="2 3">
    <name type="scientific">Methanoculleus oceani</name>
    <dbReference type="NCBI Taxonomy" id="2184756"/>
    <lineage>
        <taxon>Archaea</taxon>
        <taxon>Methanobacteriati</taxon>
        <taxon>Methanobacteriota</taxon>
        <taxon>Stenosarchaea group</taxon>
        <taxon>Methanomicrobia</taxon>
        <taxon>Methanomicrobiales</taxon>
        <taxon>Methanomicrobiaceae</taxon>
        <taxon>Methanoculleus</taxon>
    </lineage>
</organism>
<evidence type="ECO:0000313" key="2">
    <source>
        <dbReference type="EMBL" id="MCM2465206.1"/>
    </source>
</evidence>
<feature type="compositionally biased region" description="Polar residues" evidence="1">
    <location>
        <begin position="87"/>
        <end position="103"/>
    </location>
</feature>
<evidence type="ECO:0000256" key="1">
    <source>
        <dbReference type="SAM" id="MobiDB-lite"/>
    </source>
</evidence>
<keyword evidence="3" id="KW-1185">Reference proteome</keyword>
<sequence>MDESLRDALIKSFTFFPPETLSRRSTTTCRMEEDATGVSIVRCERPELEKTEGLRVRRAEGCDGRNARSLRRPSVFECDGRKGATDSVRSLRSHQASSRSASTGGVGRDGS</sequence>
<reference evidence="2 3" key="1">
    <citation type="submission" date="2018-05" db="EMBL/GenBank/DDBJ databases">
        <title>Isolation and characterization of genus Methanoculleus species and their viruses from deep sea marine sediment offshore southwestern Taiwan.</title>
        <authorList>
            <person name="Wei W.-H."/>
            <person name="Chen W.-C."/>
            <person name="Lai M.-C."/>
            <person name="Chen S.-C."/>
        </authorList>
    </citation>
    <scope>NUCLEOTIDE SEQUENCE [LARGE SCALE GENOMIC DNA]</scope>
    <source>
        <strain evidence="2 3">CWC-02</strain>
    </source>
</reference>
<feature type="region of interest" description="Disordered" evidence="1">
    <location>
        <begin position="78"/>
        <end position="111"/>
    </location>
</feature>
<dbReference type="AlphaFoldDB" id="A0ABD4TA25"/>
<comment type="caution">
    <text evidence="2">The sequence shown here is derived from an EMBL/GenBank/DDBJ whole genome shotgun (WGS) entry which is preliminary data.</text>
</comment>
<dbReference type="Proteomes" id="UP001523230">
    <property type="component" value="Unassembled WGS sequence"/>
</dbReference>
<proteinExistence type="predicted"/>
<gene>
    <name evidence="2" type="ORF">DIC75_02535</name>
</gene>
<protein>
    <submittedName>
        <fullName evidence="2">Uncharacterized protein</fullName>
    </submittedName>
</protein>